<dbReference type="RefSeq" id="WP_088707403.1">
    <property type="nucleotide sequence ID" value="NZ_LSTO01000001.1"/>
</dbReference>
<dbReference type="AlphaFoldDB" id="A0A254TD09"/>
<name>A0A254TD09_9BURK</name>
<comment type="caution">
    <text evidence="1">The sequence shown here is derived from an EMBL/GenBank/DDBJ whole genome shotgun (WGS) entry which is preliminary data.</text>
</comment>
<proteinExistence type="predicted"/>
<dbReference type="GO" id="GO:0016855">
    <property type="term" value="F:racemase and epimerase activity, acting on amino acids and derivatives"/>
    <property type="evidence" value="ECO:0007669"/>
    <property type="project" value="InterPro"/>
</dbReference>
<organism evidence="1 2">
    <name type="scientific">Noviherbaspirillum denitrificans</name>
    <dbReference type="NCBI Taxonomy" id="1968433"/>
    <lineage>
        <taxon>Bacteria</taxon>
        <taxon>Pseudomonadati</taxon>
        <taxon>Pseudomonadota</taxon>
        <taxon>Betaproteobacteria</taxon>
        <taxon>Burkholderiales</taxon>
        <taxon>Oxalobacteraceae</taxon>
        <taxon>Noviherbaspirillum</taxon>
    </lineage>
</organism>
<accession>A0A254TD09</accession>
<reference evidence="1 2" key="1">
    <citation type="submission" date="2016-02" db="EMBL/GenBank/DDBJ databases">
        <authorList>
            <person name="Wen L."/>
            <person name="He K."/>
            <person name="Yang H."/>
        </authorList>
    </citation>
    <scope>NUCLEOTIDE SEQUENCE [LARGE SCALE GENOMIC DNA]</scope>
    <source>
        <strain evidence="1 2">TSA40</strain>
    </source>
</reference>
<dbReference type="Proteomes" id="UP000197535">
    <property type="component" value="Unassembled WGS sequence"/>
</dbReference>
<gene>
    <name evidence="1" type="ORF">AYR66_14570</name>
</gene>
<sequence length="217" mass="23301">MKSPISPVIGLVSGLGLHGTGQFIERLAEECRLQYGARHDGDFPRMLVYSLPLDTGDDAEDVFFNGLRQLELAGADFLAVAGDGALLVPRLTAGVRLLHPVDLMLEAIPHSARRIALAAPQSVLASEAIQRALWRNQRKLVDPGWQDEVDAVYAAAPEARCWSGLVARAEDAGADTMLVAGFGPHVHATCAALQVIDMTSCLAHGIVAEWLAWCVEE</sequence>
<evidence type="ECO:0000313" key="2">
    <source>
        <dbReference type="Proteomes" id="UP000197535"/>
    </source>
</evidence>
<evidence type="ECO:0000313" key="1">
    <source>
        <dbReference type="EMBL" id="OWW20530.1"/>
    </source>
</evidence>
<protein>
    <recommendedName>
        <fullName evidence="3">Aspartate racemase</fullName>
    </recommendedName>
</protein>
<dbReference type="SUPFAM" id="SSF53681">
    <property type="entry name" value="Aspartate/glutamate racemase"/>
    <property type="match status" value="1"/>
</dbReference>
<keyword evidence="2" id="KW-1185">Reference proteome</keyword>
<dbReference type="Gene3D" id="3.40.50.1860">
    <property type="match status" value="2"/>
</dbReference>
<dbReference type="InterPro" id="IPR001920">
    <property type="entry name" value="Asp/Glu_race"/>
</dbReference>
<dbReference type="EMBL" id="LSTO01000001">
    <property type="protein sequence ID" value="OWW20530.1"/>
    <property type="molecule type" value="Genomic_DNA"/>
</dbReference>
<dbReference type="OrthoDB" id="9803739at2"/>
<evidence type="ECO:0008006" key="3">
    <source>
        <dbReference type="Google" id="ProtNLM"/>
    </source>
</evidence>